<name>A0ABT9IB68_9ACTN</name>
<evidence type="ECO:0000313" key="1">
    <source>
        <dbReference type="EMBL" id="MDP5182819.1"/>
    </source>
</evidence>
<sequence>MTRTRPLRAVLLAVGLAAMLTMLLVGAERETPPEGFTNAADLGRFNPANIISDGVFYDTSSMDVAEIQAFLDLKGRNCTAGDLCLSRYGMATYTRSADSRCPRTYTGASRESAASIISKVASACGVNPQVLLVTLQKEMGLVTASSPTTKSYNRAMGYGCPDNTGGTCDATYNGFYNQVYMAARQFKNYQANPTRYGYVAHMNNYIAYYPNRPSCGGRTIYIENQATAGLYNYTPYVPNQASLNAGYGTGDSCSSYGNRNFYSYFTDWFGSTQHSGGASVAEKYLAMGGASSYLGAPTGDVTCTARDGGCLQPYQGGAIYWSQASGAHAVRGGIYAKWAELGYEYSLLGFPTSDETAIPGGYLNLFQGGAIYWSPATGAHFIRGGIYDKWAKQGYETGWLGFPTGDETKIPGGYVSTFQGGAIYFSASTGAWSIRGHVYEAWARQGYEGGPMGFPTSDVRTLPTGEFSVFQGGAIYWSPTGGGHALRGPIYTAWARSGYETGALGMPVGARTSITGGAYQEFAGGSIYESAAHGARIVTNPFRDKWLAAGGTTGVLGFPASDAGRTRTGSFQVFAGGAVYTSSTTAPQIIRGAVYDLWARQGYETGRLGYPITDVQAVAGGEQSDFQGGSIYVSRSTGARWLGTDLAAGLAARGGPGGPLGFPTTDEFTTATGGRAAHLQRGNLYWSAGTGLHNVSGPTYTTWGAQGYENGPLGYPTADATAAPGGTGTVTTFQRGSIYWSEGTGAHSVPAVLDQAWARWGGAAGDLGLPTVDAFRTSAGGGGLVQHFQRGSIYQSAATGARVVRGPIFGAWAATGYEYGFLGLPVSDETALTGGAMSLFQGGGIYWSPAGGAHAIRGRFYDTWAANGYEGGALGYPTSDEYAVSGGRRMDFERGTIDVTNAGRAIVTLR</sequence>
<dbReference type="EMBL" id="JASNFN010000009">
    <property type="protein sequence ID" value="MDP5182819.1"/>
    <property type="molecule type" value="Genomic_DNA"/>
</dbReference>
<dbReference type="RefSeq" id="WP_305999484.1">
    <property type="nucleotide sequence ID" value="NZ_JASNFN010000009.1"/>
</dbReference>
<organism evidence="1 2">
    <name type="scientific">Blastococcus carthaginiensis</name>
    <dbReference type="NCBI Taxonomy" id="3050034"/>
    <lineage>
        <taxon>Bacteria</taxon>
        <taxon>Bacillati</taxon>
        <taxon>Actinomycetota</taxon>
        <taxon>Actinomycetes</taxon>
        <taxon>Geodermatophilales</taxon>
        <taxon>Geodermatophilaceae</taxon>
        <taxon>Blastococcus</taxon>
    </lineage>
</organism>
<dbReference type="Pfam" id="PF08310">
    <property type="entry name" value="LGFP"/>
    <property type="match status" value="11"/>
</dbReference>
<accession>A0ABT9IB68</accession>
<comment type="caution">
    <text evidence="1">The sequence shown here is derived from an EMBL/GenBank/DDBJ whole genome shotgun (WGS) entry which is preliminary data.</text>
</comment>
<evidence type="ECO:0000313" key="2">
    <source>
        <dbReference type="Proteomes" id="UP001233673"/>
    </source>
</evidence>
<dbReference type="Proteomes" id="UP001233673">
    <property type="component" value="Unassembled WGS sequence"/>
</dbReference>
<evidence type="ECO:0008006" key="3">
    <source>
        <dbReference type="Google" id="ProtNLM"/>
    </source>
</evidence>
<keyword evidence="2" id="KW-1185">Reference proteome</keyword>
<protein>
    <recommendedName>
        <fullName evidence="3">LGFP repeat-containing protein</fullName>
    </recommendedName>
</protein>
<reference evidence="2" key="1">
    <citation type="submission" date="2023-05" db="EMBL/GenBank/DDBJ databases">
        <title>Draft genome of Pseudofrankia sp. BMG5.37.</title>
        <authorList>
            <person name="Gtari M."/>
            <person name="Ghodhbane F."/>
            <person name="Sbissi I."/>
        </authorList>
    </citation>
    <scope>NUCLEOTIDE SEQUENCE [LARGE SCALE GENOMIC DNA]</scope>
    <source>
        <strain evidence="2">BMG 814</strain>
    </source>
</reference>
<dbReference type="InterPro" id="IPR013207">
    <property type="entry name" value="LGFP"/>
</dbReference>
<gene>
    <name evidence="1" type="ORF">QOZ88_09215</name>
</gene>
<proteinExistence type="predicted"/>